<accession>A0A1S1HIL2</accession>
<proteinExistence type="predicted"/>
<organism evidence="2 3">
    <name type="scientific">Edaphosphingomonas haloaromaticamans</name>
    <dbReference type="NCBI Taxonomy" id="653954"/>
    <lineage>
        <taxon>Bacteria</taxon>
        <taxon>Pseudomonadati</taxon>
        <taxon>Pseudomonadota</taxon>
        <taxon>Alphaproteobacteria</taxon>
        <taxon>Sphingomonadales</taxon>
        <taxon>Rhizorhabdaceae</taxon>
        <taxon>Edaphosphingomonas</taxon>
    </lineage>
</organism>
<feature type="transmembrane region" description="Helical" evidence="1">
    <location>
        <begin position="98"/>
        <end position="119"/>
    </location>
</feature>
<keyword evidence="3" id="KW-1185">Reference proteome</keyword>
<gene>
    <name evidence="2" type="ORF">BHE75_04136</name>
</gene>
<sequence>MARLIGGTAAGILGWFVLATLLNLALRHGWPDYAAVEKAMAFTWAMMAARLLVSAASSIGSGFIAARIGGVRAAAIAGAILLLMFLPIHYLLWQRFPAWYHLAFLASLPLLGSLGGRLARGGSR</sequence>
<dbReference type="Proteomes" id="UP000179467">
    <property type="component" value="Unassembled WGS sequence"/>
</dbReference>
<dbReference type="RefSeq" id="WP_070935085.1">
    <property type="nucleotide sequence ID" value="NZ_MIPT01000001.1"/>
</dbReference>
<reference evidence="2 3" key="1">
    <citation type="submission" date="2016-09" db="EMBL/GenBank/DDBJ databases">
        <title>Metabolic pathway, cell adaptation mechanisms and a novel monoxygenase revealed through proteogenomic-transcription analysis of a Sphingomonas haloaromaticamans strain degrading the fungicide ortho-phenylphenol.</title>
        <authorList>
            <person name="Perruchon C."/>
            <person name="Papadopoulou E.S."/>
            <person name="Rousidou C."/>
            <person name="Vasileiadis S."/>
            <person name="Tanou G."/>
            <person name="Amoutzias G."/>
            <person name="Molassiotis A."/>
            <person name="Karpouzas D.G."/>
        </authorList>
    </citation>
    <scope>NUCLEOTIDE SEQUENCE [LARGE SCALE GENOMIC DNA]</scope>
    <source>
        <strain evidence="2 3">P3</strain>
    </source>
</reference>
<feature type="transmembrane region" description="Helical" evidence="1">
    <location>
        <begin position="73"/>
        <end position="92"/>
    </location>
</feature>
<dbReference type="OrthoDB" id="7586136at2"/>
<comment type="caution">
    <text evidence="2">The sequence shown here is derived from an EMBL/GenBank/DDBJ whole genome shotgun (WGS) entry which is preliminary data.</text>
</comment>
<evidence type="ECO:0000313" key="2">
    <source>
        <dbReference type="EMBL" id="OHT22114.1"/>
    </source>
</evidence>
<keyword evidence="1" id="KW-1133">Transmembrane helix</keyword>
<dbReference type="AlphaFoldDB" id="A0A1S1HIL2"/>
<protein>
    <submittedName>
        <fullName evidence="2">Uncharacterized protein</fullName>
    </submittedName>
</protein>
<evidence type="ECO:0000313" key="3">
    <source>
        <dbReference type="Proteomes" id="UP000179467"/>
    </source>
</evidence>
<dbReference type="EMBL" id="MIPT01000001">
    <property type="protein sequence ID" value="OHT22114.1"/>
    <property type="molecule type" value="Genomic_DNA"/>
</dbReference>
<name>A0A1S1HIL2_9SPHN</name>
<keyword evidence="1" id="KW-0812">Transmembrane</keyword>
<feature type="transmembrane region" description="Helical" evidence="1">
    <location>
        <begin position="43"/>
        <end position="66"/>
    </location>
</feature>
<keyword evidence="1" id="KW-0472">Membrane</keyword>
<evidence type="ECO:0000256" key="1">
    <source>
        <dbReference type="SAM" id="Phobius"/>
    </source>
</evidence>